<sequence>MSVLKGANLLVMFLLELCVLGAAAWWGFTVSAPIAVRVVAGLAAPAVFIVVWALFGAAKDPRYPQTGWRRVALEVAWFGAAAVLLGLAWTPVAGVAMFAVWFVNGALRLVVGSAAALTPSRGLQPRTGNTSCAPVTG</sequence>
<protein>
    <submittedName>
        <fullName evidence="2">YrdB family protein</fullName>
    </submittedName>
</protein>
<evidence type="ECO:0000256" key="1">
    <source>
        <dbReference type="SAM" id="Phobius"/>
    </source>
</evidence>
<keyword evidence="1" id="KW-0472">Membrane</keyword>
<dbReference type="InterPro" id="IPR021214">
    <property type="entry name" value="DUF2568"/>
</dbReference>
<dbReference type="Proteomes" id="UP000683310">
    <property type="component" value="Chromosome"/>
</dbReference>
<dbReference type="Pfam" id="PF10823">
    <property type="entry name" value="DUF2568"/>
    <property type="match status" value="1"/>
</dbReference>
<proteinExistence type="predicted"/>
<keyword evidence="1" id="KW-1133">Transmembrane helix</keyword>
<feature type="transmembrane region" description="Helical" evidence="1">
    <location>
        <begin position="34"/>
        <end position="58"/>
    </location>
</feature>
<feature type="transmembrane region" description="Helical" evidence="1">
    <location>
        <begin position="70"/>
        <end position="89"/>
    </location>
</feature>
<feature type="transmembrane region" description="Helical" evidence="1">
    <location>
        <begin position="7"/>
        <end position="28"/>
    </location>
</feature>
<evidence type="ECO:0000313" key="3">
    <source>
        <dbReference type="Proteomes" id="UP000683310"/>
    </source>
</evidence>
<gene>
    <name evidence="2" type="ORF">KHQ06_23500</name>
</gene>
<dbReference type="EMBL" id="CP074371">
    <property type="protein sequence ID" value="QVI19368.1"/>
    <property type="molecule type" value="Genomic_DNA"/>
</dbReference>
<name>A0ABX8CHC6_9NOCA</name>
<accession>A0ABX8CHC6</accession>
<keyword evidence="3" id="KW-1185">Reference proteome</keyword>
<reference evidence="2 3" key="1">
    <citation type="submission" date="2021-04" db="EMBL/GenBank/DDBJ databases">
        <title>Nocardia tengchongensis.</title>
        <authorList>
            <person name="Zhuang k."/>
            <person name="Ran Y."/>
            <person name="Li W."/>
        </authorList>
    </citation>
    <scope>NUCLEOTIDE SEQUENCE [LARGE SCALE GENOMIC DNA]</scope>
    <source>
        <strain evidence="2 3">CFH S0057</strain>
    </source>
</reference>
<evidence type="ECO:0000313" key="2">
    <source>
        <dbReference type="EMBL" id="QVI19368.1"/>
    </source>
</evidence>
<keyword evidence="1" id="KW-0812">Transmembrane</keyword>
<organism evidence="2 3">
    <name type="scientific">Nocardia tengchongensis</name>
    <dbReference type="NCBI Taxonomy" id="2055889"/>
    <lineage>
        <taxon>Bacteria</taxon>
        <taxon>Bacillati</taxon>
        <taxon>Actinomycetota</taxon>
        <taxon>Actinomycetes</taxon>
        <taxon>Mycobacteriales</taxon>
        <taxon>Nocardiaceae</taxon>
        <taxon>Nocardia</taxon>
    </lineage>
</organism>